<dbReference type="CDD" id="cd03230">
    <property type="entry name" value="ABC_DR_subfamily_A"/>
    <property type="match status" value="1"/>
</dbReference>
<dbReference type="Proteomes" id="UP001499924">
    <property type="component" value="Unassembled WGS sequence"/>
</dbReference>
<name>A0ABP6P5S2_9ACTN</name>
<protein>
    <submittedName>
        <fullName evidence="8">ABC transporter ATP-binding protein</fullName>
    </submittedName>
</protein>
<dbReference type="Gene3D" id="3.40.50.300">
    <property type="entry name" value="P-loop containing nucleotide triphosphate hydrolases"/>
    <property type="match status" value="1"/>
</dbReference>
<evidence type="ECO:0000256" key="2">
    <source>
        <dbReference type="ARBA" id="ARBA00022448"/>
    </source>
</evidence>
<feature type="domain" description="ABC transporter" evidence="7">
    <location>
        <begin position="17"/>
        <end position="242"/>
    </location>
</feature>
<gene>
    <name evidence="8" type="ORF">GCM10010531_20190</name>
</gene>
<comment type="caution">
    <text evidence="8">The sequence shown here is derived from an EMBL/GenBank/DDBJ whole genome shotgun (WGS) entry which is preliminary data.</text>
</comment>
<evidence type="ECO:0000256" key="1">
    <source>
        <dbReference type="ARBA" id="ARBA00004202"/>
    </source>
</evidence>
<dbReference type="InterPro" id="IPR017871">
    <property type="entry name" value="ABC_transporter-like_CS"/>
</dbReference>
<evidence type="ECO:0000256" key="6">
    <source>
        <dbReference type="SAM" id="MobiDB-lite"/>
    </source>
</evidence>
<dbReference type="PANTHER" id="PTHR42711">
    <property type="entry name" value="ABC TRANSPORTER ATP-BINDING PROTEIN"/>
    <property type="match status" value="1"/>
</dbReference>
<evidence type="ECO:0000256" key="5">
    <source>
        <dbReference type="ARBA" id="ARBA00023251"/>
    </source>
</evidence>
<keyword evidence="2" id="KW-0813">Transport</keyword>
<dbReference type="PROSITE" id="PS00211">
    <property type="entry name" value="ABC_TRANSPORTER_1"/>
    <property type="match status" value="1"/>
</dbReference>
<organism evidence="8 9">
    <name type="scientific">Blastococcus jejuensis</name>
    <dbReference type="NCBI Taxonomy" id="351224"/>
    <lineage>
        <taxon>Bacteria</taxon>
        <taxon>Bacillati</taxon>
        <taxon>Actinomycetota</taxon>
        <taxon>Actinomycetes</taxon>
        <taxon>Geodermatophilales</taxon>
        <taxon>Geodermatophilaceae</taxon>
        <taxon>Blastococcus</taxon>
    </lineage>
</organism>
<dbReference type="EMBL" id="BAAAVV010000004">
    <property type="protein sequence ID" value="GAA3167410.1"/>
    <property type="molecule type" value="Genomic_DNA"/>
</dbReference>
<evidence type="ECO:0000313" key="9">
    <source>
        <dbReference type="Proteomes" id="UP001499924"/>
    </source>
</evidence>
<keyword evidence="9" id="KW-1185">Reference proteome</keyword>
<evidence type="ECO:0000259" key="7">
    <source>
        <dbReference type="PROSITE" id="PS50893"/>
    </source>
</evidence>
<dbReference type="PROSITE" id="PS50893">
    <property type="entry name" value="ABC_TRANSPORTER_2"/>
    <property type="match status" value="1"/>
</dbReference>
<accession>A0ABP6P5S2</accession>
<comment type="subcellular location">
    <subcellularLocation>
        <location evidence="1">Cell membrane</location>
        <topology evidence="1">Peripheral membrane protein</topology>
    </subcellularLocation>
</comment>
<dbReference type="PANTHER" id="PTHR42711:SF16">
    <property type="entry name" value="ABC TRANSPORTER ATP-BINDING PROTEIN"/>
    <property type="match status" value="1"/>
</dbReference>
<dbReference type="SUPFAM" id="SSF52540">
    <property type="entry name" value="P-loop containing nucleoside triphosphate hydrolases"/>
    <property type="match status" value="1"/>
</dbReference>
<dbReference type="SMART" id="SM00382">
    <property type="entry name" value="AAA"/>
    <property type="match status" value="1"/>
</dbReference>
<evidence type="ECO:0000313" key="8">
    <source>
        <dbReference type="EMBL" id="GAA3167410.1"/>
    </source>
</evidence>
<sequence length="334" mass="36259">MTTTRARTSPRTADRPVEVRGLRKTYGKTTAVDDVSFTVEPGEIVGILGPNGSGKTTTVECLQGLRRPDQGDVRVLGLDPRHQVATLRRRIGCQLQDAALPDRLRVGEAVRLFASVGDRRPDIDALLREWGLREKRRAPFGSLSGGQRQRLFVALALVNDPELVFLDEMTTGLDPTARRDAWRLVERVRDRGAAIVLVTHFMDEAERLCDRLVVLRDGAVVATGTPAELVHRHGGGLTASFSSDLPLPVFAELPGVRDVRRHGTTVEVTGEPAVVLRIGHLLVPTGHVPADLLVRQATLEDAYIRLVGDGTQDGTQDGADPPTRGDEPGTAVAR</sequence>
<keyword evidence="5" id="KW-0046">Antibiotic resistance</keyword>
<dbReference type="RefSeq" id="WP_344688716.1">
    <property type="nucleotide sequence ID" value="NZ_BAAAVV010000004.1"/>
</dbReference>
<dbReference type="Pfam" id="PF00005">
    <property type="entry name" value="ABC_tran"/>
    <property type="match status" value="1"/>
</dbReference>
<dbReference type="InterPro" id="IPR003439">
    <property type="entry name" value="ABC_transporter-like_ATP-bd"/>
</dbReference>
<evidence type="ECO:0000256" key="4">
    <source>
        <dbReference type="ARBA" id="ARBA00022840"/>
    </source>
</evidence>
<reference evidence="9" key="1">
    <citation type="journal article" date="2019" name="Int. J. Syst. Evol. Microbiol.">
        <title>The Global Catalogue of Microorganisms (GCM) 10K type strain sequencing project: providing services to taxonomists for standard genome sequencing and annotation.</title>
        <authorList>
            <consortium name="The Broad Institute Genomics Platform"/>
            <consortium name="The Broad Institute Genome Sequencing Center for Infectious Disease"/>
            <person name="Wu L."/>
            <person name="Ma J."/>
        </authorList>
    </citation>
    <scope>NUCLEOTIDE SEQUENCE [LARGE SCALE GENOMIC DNA]</scope>
    <source>
        <strain evidence="9">JCM 15614</strain>
    </source>
</reference>
<dbReference type="InterPro" id="IPR003593">
    <property type="entry name" value="AAA+_ATPase"/>
</dbReference>
<feature type="region of interest" description="Disordered" evidence="6">
    <location>
        <begin position="309"/>
        <end position="334"/>
    </location>
</feature>
<keyword evidence="4 8" id="KW-0067">ATP-binding</keyword>
<dbReference type="GO" id="GO:0005524">
    <property type="term" value="F:ATP binding"/>
    <property type="evidence" value="ECO:0007669"/>
    <property type="project" value="UniProtKB-KW"/>
</dbReference>
<feature type="compositionally biased region" description="Low complexity" evidence="6">
    <location>
        <begin position="309"/>
        <end position="320"/>
    </location>
</feature>
<dbReference type="InterPro" id="IPR027417">
    <property type="entry name" value="P-loop_NTPase"/>
</dbReference>
<evidence type="ECO:0000256" key="3">
    <source>
        <dbReference type="ARBA" id="ARBA00022741"/>
    </source>
</evidence>
<proteinExistence type="predicted"/>
<dbReference type="InterPro" id="IPR050763">
    <property type="entry name" value="ABC_transporter_ATP-binding"/>
</dbReference>
<keyword evidence="3" id="KW-0547">Nucleotide-binding</keyword>